<keyword evidence="4 6" id="KW-1133">Transmembrane helix</keyword>
<dbReference type="AlphaFoldDB" id="A0A7W3JS76"/>
<organism evidence="7 8">
    <name type="scientific">Alpinimonas psychrophila</name>
    <dbReference type="NCBI Taxonomy" id="748908"/>
    <lineage>
        <taxon>Bacteria</taxon>
        <taxon>Bacillati</taxon>
        <taxon>Actinomycetota</taxon>
        <taxon>Actinomycetes</taxon>
        <taxon>Micrococcales</taxon>
        <taxon>Microbacteriaceae</taxon>
        <taxon>Alpinimonas</taxon>
    </lineage>
</organism>
<dbReference type="Pfam" id="PF02653">
    <property type="entry name" value="BPD_transp_2"/>
    <property type="match status" value="1"/>
</dbReference>
<protein>
    <submittedName>
        <fullName evidence="7">Ribose transport system permease protein</fullName>
    </submittedName>
</protein>
<dbReference type="GO" id="GO:0022857">
    <property type="term" value="F:transmembrane transporter activity"/>
    <property type="evidence" value="ECO:0007669"/>
    <property type="project" value="InterPro"/>
</dbReference>
<evidence type="ECO:0000256" key="5">
    <source>
        <dbReference type="ARBA" id="ARBA00023136"/>
    </source>
</evidence>
<evidence type="ECO:0000313" key="8">
    <source>
        <dbReference type="Proteomes" id="UP000524237"/>
    </source>
</evidence>
<dbReference type="PANTHER" id="PTHR32196">
    <property type="entry name" value="ABC TRANSPORTER PERMEASE PROTEIN YPHD-RELATED-RELATED"/>
    <property type="match status" value="1"/>
</dbReference>
<evidence type="ECO:0000256" key="4">
    <source>
        <dbReference type="ARBA" id="ARBA00022989"/>
    </source>
</evidence>
<accession>A0A7W3JS76</accession>
<dbReference type="GO" id="GO:0005886">
    <property type="term" value="C:plasma membrane"/>
    <property type="evidence" value="ECO:0007669"/>
    <property type="project" value="UniProtKB-SubCell"/>
</dbReference>
<name>A0A7W3JS76_9MICO</name>
<reference evidence="7 8" key="1">
    <citation type="submission" date="2020-07" db="EMBL/GenBank/DDBJ databases">
        <title>Sequencing the genomes of 1000 actinobacteria strains.</title>
        <authorList>
            <person name="Klenk H.-P."/>
        </authorList>
    </citation>
    <scope>NUCLEOTIDE SEQUENCE [LARGE SCALE GENOMIC DNA]</scope>
    <source>
        <strain evidence="7 8">DSM 23737</strain>
    </source>
</reference>
<evidence type="ECO:0000256" key="2">
    <source>
        <dbReference type="ARBA" id="ARBA00022475"/>
    </source>
</evidence>
<evidence type="ECO:0000313" key="7">
    <source>
        <dbReference type="EMBL" id="MBA8828278.1"/>
    </source>
</evidence>
<keyword evidence="3 6" id="KW-0812">Transmembrane</keyword>
<proteinExistence type="predicted"/>
<keyword evidence="2" id="KW-1003">Cell membrane</keyword>
<feature type="transmembrane region" description="Helical" evidence="6">
    <location>
        <begin position="30"/>
        <end position="51"/>
    </location>
</feature>
<dbReference type="EMBL" id="JACGWU010000001">
    <property type="protein sequence ID" value="MBA8828278.1"/>
    <property type="molecule type" value="Genomic_DNA"/>
</dbReference>
<feature type="transmembrane region" description="Helical" evidence="6">
    <location>
        <begin position="63"/>
        <end position="83"/>
    </location>
</feature>
<feature type="transmembrane region" description="Helical" evidence="6">
    <location>
        <begin position="228"/>
        <end position="253"/>
    </location>
</feature>
<dbReference type="CDD" id="cd06579">
    <property type="entry name" value="TM_PBP1_transp_AraH_like"/>
    <property type="match status" value="1"/>
</dbReference>
<dbReference type="InterPro" id="IPR001851">
    <property type="entry name" value="ABC_transp_permease"/>
</dbReference>
<feature type="transmembrane region" description="Helical" evidence="6">
    <location>
        <begin position="259"/>
        <end position="277"/>
    </location>
</feature>
<gene>
    <name evidence="7" type="ORF">FB555_000349</name>
</gene>
<comment type="subcellular location">
    <subcellularLocation>
        <location evidence="1">Cell membrane</location>
        <topology evidence="1">Multi-pass membrane protein</topology>
    </subcellularLocation>
</comment>
<dbReference type="Proteomes" id="UP000524237">
    <property type="component" value="Unassembled WGS sequence"/>
</dbReference>
<feature type="transmembrane region" description="Helical" evidence="6">
    <location>
        <begin position="115"/>
        <end position="142"/>
    </location>
</feature>
<dbReference type="PANTHER" id="PTHR32196:SF72">
    <property type="entry name" value="RIBOSE IMPORT PERMEASE PROTEIN RBSC"/>
    <property type="match status" value="1"/>
</dbReference>
<keyword evidence="5 6" id="KW-0472">Membrane</keyword>
<evidence type="ECO:0000256" key="3">
    <source>
        <dbReference type="ARBA" id="ARBA00022692"/>
    </source>
</evidence>
<dbReference type="RefSeq" id="WP_220475733.1">
    <property type="nucleotide sequence ID" value="NZ_JACGWU010000001.1"/>
</dbReference>
<feature type="transmembrane region" description="Helical" evidence="6">
    <location>
        <begin position="284"/>
        <end position="304"/>
    </location>
</feature>
<feature type="transmembrane region" description="Helical" evidence="6">
    <location>
        <begin position="182"/>
        <end position="200"/>
    </location>
</feature>
<feature type="transmembrane region" description="Helical" evidence="6">
    <location>
        <begin position="310"/>
        <end position="329"/>
    </location>
</feature>
<evidence type="ECO:0000256" key="1">
    <source>
        <dbReference type="ARBA" id="ARBA00004651"/>
    </source>
</evidence>
<comment type="caution">
    <text evidence="7">The sequence shown here is derived from an EMBL/GenBank/DDBJ whole genome shotgun (WGS) entry which is preliminary data.</text>
</comment>
<sequence length="334" mass="34621">MMTLFPPLRSPKTSKNQGAFPRKSFLSRRLASSGTLIGLVGLIALFAVLRPKIFLTPLNFTNILEQIAILAMVAAVQTIVMVVGDFDLSVGSLASLVGVITAQLLVGGMDPVLAIFLALCSGIIAGAINGFLVAYLGLSAFISTLATMTSFTGLALLLSNGTTVFGLPDAFIWLGQGRVGPVPMPVIIAVILVILVWFVLSKTVLGRSWYAVGGNSEAARLSGVNTNLVRFSAFLASGFGAALAGIVLTARLASGHPSAADPLMLSSIAAVFLGITLSRTGQPTIGGTIVGLGIVGVLNNGLNILQVNSYVQQVLTGVIIILAVSLSLFSKKRR</sequence>
<evidence type="ECO:0000256" key="6">
    <source>
        <dbReference type="SAM" id="Phobius"/>
    </source>
</evidence>
<keyword evidence="8" id="KW-1185">Reference proteome</keyword>